<dbReference type="KEGG" id="abq:ABAZ39_18880"/>
<dbReference type="GO" id="GO:0006508">
    <property type="term" value="P:proteolysis"/>
    <property type="evidence" value="ECO:0007669"/>
    <property type="project" value="UniProtKB-KW"/>
</dbReference>
<protein>
    <recommendedName>
        <fullName evidence="5">Prohead serine protease domain-containing protein</fullName>
    </recommendedName>
</protein>
<proteinExistence type="predicted"/>
<evidence type="ECO:0000256" key="2">
    <source>
        <dbReference type="ARBA" id="ARBA00022670"/>
    </source>
</evidence>
<dbReference type="NCBIfam" id="NF045541">
    <property type="entry name" value="scaf_prot_MCP2"/>
    <property type="match status" value="1"/>
</dbReference>
<feature type="domain" description="Prohead serine protease" evidence="5">
    <location>
        <begin position="86"/>
        <end position="174"/>
    </location>
</feature>
<evidence type="ECO:0000256" key="4">
    <source>
        <dbReference type="SAM" id="MobiDB-lite"/>
    </source>
</evidence>
<keyword evidence="1" id="KW-1188">Viral release from host cell</keyword>
<gene>
    <name evidence="6" type="ORF">ABAZ39_18880</name>
</gene>
<reference evidence="6 7" key="1">
    <citation type="journal article" date="2014" name="Genome Announc.">
        <title>Complete Genome Sequence of the Model Rhizosphere Strain Azospirillum brasilense Az39, Successfully Applied in Agriculture.</title>
        <authorList>
            <person name="Rivera D."/>
            <person name="Revale S."/>
            <person name="Molina R."/>
            <person name="Gualpa J."/>
            <person name="Puente M."/>
            <person name="Maroniche G."/>
            <person name="Paris G."/>
            <person name="Baker D."/>
            <person name="Clavijo B."/>
            <person name="McLay K."/>
            <person name="Spaepen S."/>
            <person name="Perticari A."/>
            <person name="Vazquez M."/>
            <person name="Wisniewski-Dye F."/>
            <person name="Watkins C."/>
            <person name="Martinez-Abarca F."/>
            <person name="Vanderleyden J."/>
            <person name="Cassan F."/>
        </authorList>
    </citation>
    <scope>NUCLEOTIDE SEQUENCE [LARGE SCALE GENOMIC DNA]</scope>
    <source>
        <strain evidence="6 7">Az39</strain>
        <plasmid evidence="6">AbAZ39_p1</plasmid>
    </source>
</reference>
<evidence type="ECO:0000313" key="6">
    <source>
        <dbReference type="EMBL" id="AIB13997.1"/>
    </source>
</evidence>
<dbReference type="Proteomes" id="UP000027186">
    <property type="component" value="Plasmid AbAZ39_p1"/>
</dbReference>
<evidence type="ECO:0000256" key="3">
    <source>
        <dbReference type="ARBA" id="ARBA00022801"/>
    </source>
</evidence>
<dbReference type="AlphaFoldDB" id="A0A060DM88"/>
<dbReference type="Pfam" id="PF25209">
    <property type="entry name" value="Phage_capsid_4"/>
    <property type="match status" value="1"/>
</dbReference>
<name>A0A060DM88_9PROT</name>
<accession>A0A060DM88</accession>
<keyword evidence="3" id="KW-0378">Hydrolase</keyword>
<evidence type="ECO:0000259" key="5">
    <source>
        <dbReference type="Pfam" id="PF04586"/>
    </source>
</evidence>
<evidence type="ECO:0000256" key="1">
    <source>
        <dbReference type="ARBA" id="ARBA00022612"/>
    </source>
</evidence>
<dbReference type="InterPro" id="IPR054613">
    <property type="entry name" value="Peptidase_S78_dom"/>
</dbReference>
<feature type="region of interest" description="Disordered" evidence="4">
    <location>
        <begin position="1"/>
        <end position="22"/>
    </location>
</feature>
<keyword evidence="6" id="KW-0614">Plasmid</keyword>
<evidence type="ECO:0000313" key="7">
    <source>
        <dbReference type="Proteomes" id="UP000027186"/>
    </source>
</evidence>
<keyword evidence="2" id="KW-0645">Protease</keyword>
<geneLocation type="plasmid" evidence="6 7">
    <name>AbAZ39_p1</name>
</geneLocation>
<dbReference type="EMBL" id="CP007794">
    <property type="protein sequence ID" value="AIB13997.1"/>
    <property type="molecule type" value="Genomic_DNA"/>
</dbReference>
<dbReference type="GO" id="GO:0008233">
    <property type="term" value="F:peptidase activity"/>
    <property type="evidence" value="ECO:0007669"/>
    <property type="project" value="UniProtKB-KW"/>
</dbReference>
<organism evidence="6 7">
    <name type="scientific">Azospirillum argentinense</name>
    <dbReference type="NCBI Taxonomy" id="2970906"/>
    <lineage>
        <taxon>Bacteria</taxon>
        <taxon>Pseudomonadati</taxon>
        <taxon>Pseudomonadota</taxon>
        <taxon>Alphaproteobacteria</taxon>
        <taxon>Rhodospirillales</taxon>
        <taxon>Azospirillaceae</taxon>
        <taxon>Azospirillum</taxon>
    </lineage>
</organism>
<dbReference type="Pfam" id="PF04586">
    <property type="entry name" value="Peptidase_S78"/>
    <property type="match status" value="1"/>
</dbReference>
<sequence length="616" mass="65937">MTTPSNDPASAVSTRAASLAPSTLNADRREVEVTASSGADVRRVGMRPDATWGAWRERLDVAGVDLSRFTGASVLRDHRPSTDAVVGSVLSARKAGGELRAMLTFDTTDAGELAFQQVQQGSIRQVSLGYFVQEWAAGPSDDIAEPLFIARRWQPVEISIVAIGADPAARTRSAEGTIMSTQTTPAPAPQHQPAPATDTRAELLDHILSRATCPQLALPPDMVQRAAADPTMTIQRFNEMVVDHVAAKPSNQRNINPHVQMYDSYDDPVTTRAFMAEALAARLAPGLVKPGERAREYMGCSAMGMIGELLAARGENVNRLNTKELMKRVHTTSDFPLLLESAANKVLLAQYAAASPTYRLWAARRGFNDFKPAKFLRVGDFPSLKPMAEVSELNYGTMSENRETVSAKEYASGIILSRQTLVNDDLGALGDYAMMIGVRTAADENRMVYGLLNSNPVLADGKALFHAAHGNLAAGAAINVESVGKAVALLRKQKSLDDIPLNLAPRFLVVGPDGELAGRQLLAAIVANQSSAVNPWAGLMELVVDANIEGTAWHLFADPSLCPSIVFGYVGDAEGPQILTESDFDTQAVKVRASIDFGYGAIDHRGAVRNPGAPAS</sequence>